<dbReference type="RefSeq" id="WP_142979246.1">
    <property type="nucleotide sequence ID" value="NZ_RKLU01000002.1"/>
</dbReference>
<name>A0A8J8TC98_9EURY</name>
<evidence type="ECO:0000256" key="3">
    <source>
        <dbReference type="SAM" id="Phobius"/>
    </source>
</evidence>
<gene>
    <name evidence="4" type="ORF">EGH24_05990</name>
</gene>
<reference evidence="4" key="1">
    <citation type="submission" date="2019-02" db="EMBL/GenBank/DDBJ databases">
        <title>Halonotius sp. a new haloarchaeum isolated from saline soil.</title>
        <authorList>
            <person name="Duran-Viseras A."/>
            <person name="Sanchez-Porro C."/>
            <person name="Ventosa A."/>
        </authorList>
    </citation>
    <scope>NUCLEOTIDE SEQUENCE</scope>
    <source>
        <strain evidence="4">F15B</strain>
    </source>
</reference>
<feature type="transmembrane region" description="Helical" evidence="3">
    <location>
        <begin position="48"/>
        <end position="66"/>
    </location>
</feature>
<proteinExistence type="predicted"/>
<accession>A0A8J8TC98</accession>
<keyword evidence="3" id="KW-1133">Transmembrane helix</keyword>
<dbReference type="EMBL" id="RKLU01000002">
    <property type="protein sequence ID" value="TQQ82982.1"/>
    <property type="molecule type" value="Genomic_DNA"/>
</dbReference>
<feature type="compositionally biased region" description="Basic and acidic residues" evidence="2">
    <location>
        <begin position="187"/>
        <end position="212"/>
    </location>
</feature>
<keyword evidence="3" id="KW-0812">Transmembrane</keyword>
<feature type="coiled-coil region" evidence="1">
    <location>
        <begin position="119"/>
        <end position="146"/>
    </location>
</feature>
<organism evidence="4 5">
    <name type="scientific">Halonotius terrestris</name>
    <dbReference type="NCBI Taxonomy" id="2487750"/>
    <lineage>
        <taxon>Archaea</taxon>
        <taxon>Methanobacteriati</taxon>
        <taxon>Methanobacteriota</taxon>
        <taxon>Stenosarchaea group</taxon>
        <taxon>Halobacteria</taxon>
        <taxon>Halobacteriales</taxon>
        <taxon>Haloferacaceae</taxon>
        <taxon>Halonotius</taxon>
    </lineage>
</organism>
<dbReference type="NCBIfam" id="NF033632">
    <property type="entry name" value="SLATT_4"/>
    <property type="match status" value="1"/>
</dbReference>
<sequence>MSDNSFDYERHERLRERVANEADSVLWTFKAYYVGADWYSRWDRRSDWAVFGIAGLLTVTLIWEVFPTVVPIALAITTAVVAGYQRMANPGDTAENYYRAAHAYQRLFDEFRDYILLELADEEVGLEQMEQRYRELASRRRNLNEDMPEVTDRWFNELDDSIYDEVGTHERAKERLTGKAKLTETASNRDLDDSVKNRIAGEAKLGEEKIDQEQPGEGKTS</sequence>
<dbReference type="AlphaFoldDB" id="A0A8J8TC98"/>
<evidence type="ECO:0000313" key="5">
    <source>
        <dbReference type="Proteomes" id="UP000705823"/>
    </source>
</evidence>
<protein>
    <submittedName>
        <fullName evidence="4">SLATT domain-containing protein</fullName>
    </submittedName>
</protein>
<keyword evidence="5" id="KW-1185">Reference proteome</keyword>
<feature type="region of interest" description="Disordered" evidence="2">
    <location>
        <begin position="181"/>
        <end position="221"/>
    </location>
</feature>
<comment type="caution">
    <text evidence="4">The sequence shown here is derived from an EMBL/GenBank/DDBJ whole genome shotgun (WGS) entry which is preliminary data.</text>
</comment>
<dbReference type="Proteomes" id="UP000705823">
    <property type="component" value="Unassembled WGS sequence"/>
</dbReference>
<evidence type="ECO:0000256" key="1">
    <source>
        <dbReference type="SAM" id="Coils"/>
    </source>
</evidence>
<keyword evidence="1" id="KW-0175">Coiled coil</keyword>
<evidence type="ECO:0000313" key="4">
    <source>
        <dbReference type="EMBL" id="TQQ82982.1"/>
    </source>
</evidence>
<dbReference type="OrthoDB" id="339717at2157"/>
<keyword evidence="3" id="KW-0472">Membrane</keyword>
<evidence type="ECO:0000256" key="2">
    <source>
        <dbReference type="SAM" id="MobiDB-lite"/>
    </source>
</evidence>